<organism evidence="2 3">
    <name type="scientific">Pseudomonas fluorescens</name>
    <dbReference type="NCBI Taxonomy" id="294"/>
    <lineage>
        <taxon>Bacteria</taxon>
        <taxon>Pseudomonadati</taxon>
        <taxon>Pseudomonadota</taxon>
        <taxon>Gammaproteobacteria</taxon>
        <taxon>Pseudomonadales</taxon>
        <taxon>Pseudomonadaceae</taxon>
        <taxon>Pseudomonas</taxon>
    </lineage>
</organism>
<keyword evidence="1" id="KW-1133">Transmembrane helix</keyword>
<dbReference type="EMBL" id="JXCQ01000011">
    <property type="protein sequence ID" value="KIR22809.1"/>
    <property type="molecule type" value="Genomic_DNA"/>
</dbReference>
<keyword evidence="1" id="KW-0472">Membrane</keyword>
<comment type="caution">
    <text evidence="2">The sequence shown here is derived from an EMBL/GenBank/DDBJ whole genome shotgun (WGS) entry which is preliminary data.</text>
</comment>
<evidence type="ECO:0000256" key="1">
    <source>
        <dbReference type="SAM" id="Phobius"/>
    </source>
</evidence>
<protein>
    <submittedName>
        <fullName evidence="2">Uncharacterized protein</fullName>
    </submittedName>
</protein>
<sequence>MKGFPDRRSFLARYFPVFMGTIFMAIFSGSVAVSTAGVTYLRGVEPVLKANYSAAAILVLVAVLVFGNVMIARGFPWATRLVAGYLVCCLLFVLPMIQYGLNTLVYGSAVLFPLLGLLLLNSKRHREMRQRLLEIRHLRQAAIAQRKAR</sequence>
<proteinExistence type="predicted"/>
<dbReference type="RefSeq" id="WP_043047858.1">
    <property type="nucleotide sequence ID" value="NZ_JXCQ01000011.1"/>
</dbReference>
<feature type="transmembrane region" description="Helical" evidence="1">
    <location>
        <begin position="52"/>
        <end position="71"/>
    </location>
</feature>
<feature type="transmembrane region" description="Helical" evidence="1">
    <location>
        <begin position="12"/>
        <end position="32"/>
    </location>
</feature>
<gene>
    <name evidence="2" type="ORF">PFLU3_17290</name>
</gene>
<feature type="transmembrane region" description="Helical" evidence="1">
    <location>
        <begin position="103"/>
        <end position="121"/>
    </location>
</feature>
<dbReference type="PATRIC" id="fig|294.125.peg.1782"/>
<accession>A0A0D0TLD3</accession>
<keyword evidence="1" id="KW-0812">Transmembrane</keyword>
<name>A0A0D0TLD3_PSEFL</name>
<reference evidence="2 3" key="1">
    <citation type="submission" date="2015-01" db="EMBL/GenBank/DDBJ databases">
        <title>Genome sequence of the beneficial rhizobacterium Pseudomonas fluorescens 2-79.</title>
        <authorList>
            <person name="Thuermer A."/>
            <person name="Daniel R."/>
        </authorList>
    </citation>
    <scope>NUCLEOTIDE SEQUENCE [LARGE SCALE GENOMIC DNA]</scope>
    <source>
        <strain evidence="2 3">2-79</strain>
    </source>
</reference>
<evidence type="ECO:0000313" key="2">
    <source>
        <dbReference type="EMBL" id="KIR22809.1"/>
    </source>
</evidence>
<dbReference type="Proteomes" id="UP000032210">
    <property type="component" value="Unassembled WGS sequence"/>
</dbReference>
<dbReference type="AlphaFoldDB" id="A0A0D0TLD3"/>
<feature type="transmembrane region" description="Helical" evidence="1">
    <location>
        <begin position="78"/>
        <end position="97"/>
    </location>
</feature>
<evidence type="ECO:0000313" key="3">
    <source>
        <dbReference type="Proteomes" id="UP000032210"/>
    </source>
</evidence>